<proteinExistence type="predicted"/>
<gene>
    <name evidence="1" type="ORF">KPL71_021008</name>
</gene>
<organism evidence="1 2">
    <name type="scientific">Citrus sinensis</name>
    <name type="common">Sweet orange</name>
    <name type="synonym">Citrus aurantium var. sinensis</name>
    <dbReference type="NCBI Taxonomy" id="2711"/>
    <lineage>
        <taxon>Eukaryota</taxon>
        <taxon>Viridiplantae</taxon>
        <taxon>Streptophyta</taxon>
        <taxon>Embryophyta</taxon>
        <taxon>Tracheophyta</taxon>
        <taxon>Spermatophyta</taxon>
        <taxon>Magnoliopsida</taxon>
        <taxon>eudicotyledons</taxon>
        <taxon>Gunneridae</taxon>
        <taxon>Pentapetalae</taxon>
        <taxon>rosids</taxon>
        <taxon>malvids</taxon>
        <taxon>Sapindales</taxon>
        <taxon>Rutaceae</taxon>
        <taxon>Aurantioideae</taxon>
        <taxon>Citrus</taxon>
    </lineage>
</organism>
<reference evidence="2" key="1">
    <citation type="journal article" date="2023" name="Hortic. Res.">
        <title>A chromosome-level phased genome enabling allele-level studies in sweet orange: a case study on citrus Huanglongbing tolerance.</title>
        <authorList>
            <person name="Wu B."/>
            <person name="Yu Q."/>
            <person name="Deng Z."/>
            <person name="Duan Y."/>
            <person name="Luo F."/>
            <person name="Gmitter F. Jr."/>
        </authorList>
    </citation>
    <scope>NUCLEOTIDE SEQUENCE [LARGE SCALE GENOMIC DNA]</scope>
    <source>
        <strain evidence="2">cv. Valencia</strain>
    </source>
</reference>
<sequence>MGRAFIKSVSDMQYADAILVSWVDNRTSDCCTWERIKCNATTGRWTLMTLFVPFQELHVLDLSDNRFEGWEENKAYNTSRSLKQLKILNIGYNSFNESLVPLLTSLTSLTSLFLQRNLEVLDLSGNRITGSLIMQGRTFDSFQQTLLFCLTFVHFLSGILKNLVELNINENEFDGLLPQCLSNLTYLRVLDLSSNKLSGNLPLSVIANLTSLEYLSLFDNHFQGSFPLIETENFPWLPKFQLKVLNLRHCNISGTIPRFLQYQLEVGLPNASSLYVLDVSNNMLSGQLPRWIGNFSNLDVLLMSRNSFEGDVSVQLSNLEVARILDISENKLYGPLEFSSNHSSLRHLFLHNNSLSGTISNALLQSSQLTTLDLRDNEFSGNIPHLINEDSNLRALLLRGNNLQGNIPEPLCHLRKLAIVDISYNTLNGSIPSCFTNISLWMEKEVKFMAKNRYESYKGDVLKYMTALDLSSNELNGDIPSEIGNLGEIHALNLSNNFLSGSIPRSFSNLKMTESMDLSYNKLNGQIPPELGELSFLAIFNVSYNNLSGTVPNKGQFANFDESNYRGNPYLCGPAVRKNCSSELPPTPATSAEEDESAIDMVTSHVNNNLFGGKIGDGLNKANSLNFLDVSNNMVSGQIPHCIGRLVKSLVSSNVESNNETMNLIRHDKLAFCHDE</sequence>
<evidence type="ECO:0000313" key="1">
    <source>
        <dbReference type="EMBL" id="KAH9715323.1"/>
    </source>
</evidence>
<protein>
    <submittedName>
        <fullName evidence="1">Receptor-like protein 56</fullName>
    </submittedName>
</protein>
<comment type="caution">
    <text evidence="1">The sequence shown here is derived from an EMBL/GenBank/DDBJ whole genome shotgun (WGS) entry which is preliminary data.</text>
</comment>
<dbReference type="EMBL" id="CM039176">
    <property type="protein sequence ID" value="KAH9715323.1"/>
    <property type="molecule type" value="Genomic_DNA"/>
</dbReference>
<name>A0ACB8JCC9_CITSI</name>
<evidence type="ECO:0000313" key="2">
    <source>
        <dbReference type="Proteomes" id="UP000829398"/>
    </source>
</evidence>
<keyword evidence="2" id="KW-1185">Reference proteome</keyword>
<accession>A0ACB8JCC9</accession>
<dbReference type="Proteomes" id="UP000829398">
    <property type="component" value="Chromosome 7"/>
</dbReference>